<dbReference type="AlphaFoldDB" id="A0A7C4V794"/>
<accession>A0A7C4V794</accession>
<evidence type="ECO:0000256" key="1">
    <source>
        <dbReference type="SAM" id="MobiDB-lite"/>
    </source>
</evidence>
<reference evidence="3" key="1">
    <citation type="journal article" date="2020" name="mSystems">
        <title>Genome- and Community-Level Interaction Insights into Carbon Utilization and Element Cycling Functions of Hydrothermarchaeota in Hydrothermal Sediment.</title>
        <authorList>
            <person name="Zhou Z."/>
            <person name="Liu Y."/>
            <person name="Xu W."/>
            <person name="Pan J."/>
            <person name="Luo Z.H."/>
            <person name="Li M."/>
        </authorList>
    </citation>
    <scope>NUCLEOTIDE SEQUENCE [LARGE SCALE GENOMIC DNA]</scope>
    <source>
        <strain evidence="3">HyVt-570</strain>
    </source>
</reference>
<dbReference type="EMBL" id="DRPZ01000284">
    <property type="protein sequence ID" value="HGY10625.1"/>
    <property type="molecule type" value="Genomic_DNA"/>
</dbReference>
<feature type="signal peptide" evidence="2">
    <location>
        <begin position="1"/>
        <end position="22"/>
    </location>
</feature>
<feature type="chain" id="PRO_5027914889" evidence="2">
    <location>
        <begin position="23"/>
        <end position="87"/>
    </location>
</feature>
<feature type="region of interest" description="Disordered" evidence="1">
    <location>
        <begin position="22"/>
        <end position="45"/>
    </location>
</feature>
<evidence type="ECO:0000256" key="2">
    <source>
        <dbReference type="SAM" id="SignalP"/>
    </source>
</evidence>
<comment type="caution">
    <text evidence="3">The sequence shown here is derived from an EMBL/GenBank/DDBJ whole genome shotgun (WGS) entry which is preliminary data.</text>
</comment>
<proteinExistence type="predicted"/>
<organism evidence="3">
    <name type="scientific">Oceanithermus profundus</name>
    <dbReference type="NCBI Taxonomy" id="187137"/>
    <lineage>
        <taxon>Bacteria</taxon>
        <taxon>Thermotogati</taxon>
        <taxon>Deinococcota</taxon>
        <taxon>Deinococci</taxon>
        <taxon>Thermales</taxon>
        <taxon>Thermaceae</taxon>
        <taxon>Oceanithermus</taxon>
    </lineage>
</organism>
<name>A0A7C4V794_9DEIN</name>
<feature type="compositionally biased region" description="Pro residues" evidence="1">
    <location>
        <begin position="22"/>
        <end position="32"/>
    </location>
</feature>
<dbReference type="PROSITE" id="PS51257">
    <property type="entry name" value="PROKAR_LIPOPROTEIN"/>
    <property type="match status" value="1"/>
</dbReference>
<gene>
    <name evidence="3" type="ORF">ENK37_11350</name>
</gene>
<dbReference type="Proteomes" id="UP000885759">
    <property type="component" value="Unassembled WGS sequence"/>
</dbReference>
<protein>
    <submittedName>
        <fullName evidence="3">Uncharacterized protein</fullName>
    </submittedName>
</protein>
<evidence type="ECO:0000313" key="3">
    <source>
        <dbReference type="EMBL" id="HGY10625.1"/>
    </source>
</evidence>
<sequence>MRNALWLAFLLLITACRAAAPANPPADPPPNLPADGSPSGPPQLGEVRVYATLHSAGFEWAFRSDPEARATCGLKYRTAGEAAWREA</sequence>
<keyword evidence="2" id="KW-0732">Signal</keyword>